<feature type="signal peptide" evidence="2">
    <location>
        <begin position="1"/>
        <end position="21"/>
    </location>
</feature>
<evidence type="ECO:0000313" key="3">
    <source>
        <dbReference type="Proteomes" id="UP000504635"/>
    </source>
</evidence>
<dbReference type="GeneID" id="115884823"/>
<keyword evidence="3" id="KW-1185">Reference proteome</keyword>
<name>A0A6J2Y842_SITOR</name>
<gene>
    <name evidence="4" type="primary">LOC115884823</name>
</gene>
<protein>
    <submittedName>
        <fullName evidence="4">Uncharacterized protein LOC115884823</fullName>
    </submittedName>
</protein>
<dbReference type="KEGG" id="soy:115884823"/>
<keyword evidence="2" id="KW-0732">Signal</keyword>
<dbReference type="Proteomes" id="UP000504635">
    <property type="component" value="Unplaced"/>
</dbReference>
<sequence>MLNYILLLTIFLFLVTNNVKSDSIGNNNDVNTTICPEKLKKQQNPRAKRQVYSYSALADLISSSSKPSLATSTSNYANNYQIPNNYQITANSGVKSDPVRSSSSNLGSSYVKSYQQPKNPAISYQNSYQNSNNQYLTRHYPNGQAYQQYYQQNPQIQNNFYRKTYENGAKSYGGIRNENVYSRNKVANRRQFQNAPVSTARPTRKNTIKRKFRPMPVFA</sequence>
<proteinExistence type="predicted"/>
<accession>A0A6J2Y842</accession>
<organism evidence="3 4">
    <name type="scientific">Sitophilus oryzae</name>
    <name type="common">Rice weevil</name>
    <name type="synonym">Curculio oryzae</name>
    <dbReference type="NCBI Taxonomy" id="7048"/>
    <lineage>
        <taxon>Eukaryota</taxon>
        <taxon>Metazoa</taxon>
        <taxon>Ecdysozoa</taxon>
        <taxon>Arthropoda</taxon>
        <taxon>Hexapoda</taxon>
        <taxon>Insecta</taxon>
        <taxon>Pterygota</taxon>
        <taxon>Neoptera</taxon>
        <taxon>Endopterygota</taxon>
        <taxon>Coleoptera</taxon>
        <taxon>Polyphaga</taxon>
        <taxon>Cucujiformia</taxon>
        <taxon>Curculionidae</taxon>
        <taxon>Dryophthorinae</taxon>
        <taxon>Sitophilus</taxon>
    </lineage>
</organism>
<reference evidence="4" key="1">
    <citation type="submission" date="2025-08" db="UniProtKB">
        <authorList>
            <consortium name="RefSeq"/>
        </authorList>
    </citation>
    <scope>IDENTIFICATION</scope>
    <source>
        <tissue evidence="4">Gonads</tissue>
    </source>
</reference>
<feature type="chain" id="PRO_5026729447" evidence="2">
    <location>
        <begin position="22"/>
        <end position="219"/>
    </location>
</feature>
<evidence type="ECO:0000256" key="1">
    <source>
        <dbReference type="SAM" id="MobiDB-lite"/>
    </source>
</evidence>
<evidence type="ECO:0000313" key="4">
    <source>
        <dbReference type="RefSeq" id="XP_030759381.1"/>
    </source>
</evidence>
<evidence type="ECO:0000256" key="2">
    <source>
        <dbReference type="SAM" id="SignalP"/>
    </source>
</evidence>
<feature type="region of interest" description="Disordered" evidence="1">
    <location>
        <begin position="91"/>
        <end position="113"/>
    </location>
</feature>
<dbReference type="RefSeq" id="XP_030759381.1">
    <property type="nucleotide sequence ID" value="XM_030903521.1"/>
</dbReference>
<dbReference type="InParanoid" id="A0A6J2Y842"/>
<dbReference type="AlphaFoldDB" id="A0A6J2Y842"/>